<evidence type="ECO:0000256" key="8">
    <source>
        <dbReference type="ARBA" id="ARBA00023143"/>
    </source>
</evidence>
<comment type="subcellular location">
    <subcellularLocation>
        <location evidence="10">Cell membrane</location>
        <topology evidence="10">Multi-pass membrane protein</topology>
    </subcellularLocation>
    <subcellularLocation>
        <location evidence="10">Bacterial flagellum basal body</location>
    </subcellularLocation>
</comment>
<proteinExistence type="inferred from homology"/>
<evidence type="ECO:0000256" key="7">
    <source>
        <dbReference type="ARBA" id="ARBA00023136"/>
    </source>
</evidence>
<protein>
    <recommendedName>
        <fullName evidence="3 9">Flagellar biosynthetic protein FliR</fullName>
    </recommendedName>
</protein>
<comment type="similarity">
    <text evidence="2 10">Belongs to the FliR/MopE/SpaR family.</text>
</comment>
<feature type="transmembrane region" description="Helical" evidence="10">
    <location>
        <begin position="123"/>
        <end position="142"/>
    </location>
</feature>
<dbReference type="EMBL" id="NKHG01000052">
    <property type="protein sequence ID" value="PCK21522.1"/>
    <property type="molecule type" value="Genomic_DNA"/>
</dbReference>
<feature type="transmembrane region" description="Helical" evidence="10">
    <location>
        <begin position="222"/>
        <end position="242"/>
    </location>
</feature>
<dbReference type="InterPro" id="IPR006303">
    <property type="entry name" value="FliR"/>
</dbReference>
<comment type="caution">
    <text evidence="11">The sequence shown here is derived from an EMBL/GenBank/DDBJ whole genome shotgun (WGS) entry which is preliminary data.</text>
</comment>
<feature type="transmembrane region" description="Helical" evidence="10">
    <location>
        <begin position="7"/>
        <end position="29"/>
    </location>
</feature>
<dbReference type="PANTHER" id="PTHR30065:SF1">
    <property type="entry name" value="SURFACE PRESENTATION OF ANTIGENS PROTEIN SPAR"/>
    <property type="match status" value="1"/>
</dbReference>
<comment type="function">
    <text evidence="1 10">Role in flagellar biosynthesis.</text>
</comment>
<dbReference type="GO" id="GO:0009425">
    <property type="term" value="C:bacterial-type flagellum basal body"/>
    <property type="evidence" value="ECO:0007669"/>
    <property type="project" value="UniProtKB-SubCell"/>
</dbReference>
<evidence type="ECO:0000256" key="9">
    <source>
        <dbReference type="NCBIfam" id="TIGR01400"/>
    </source>
</evidence>
<keyword evidence="6 10" id="KW-1133">Transmembrane helix</keyword>
<dbReference type="GO" id="GO:0005886">
    <property type="term" value="C:plasma membrane"/>
    <property type="evidence" value="ECO:0007669"/>
    <property type="project" value="UniProtKB-SubCell"/>
</dbReference>
<keyword evidence="11" id="KW-0969">Cilium</keyword>
<dbReference type="PRINTS" id="PR00953">
    <property type="entry name" value="TYPE3IMRPROT"/>
</dbReference>
<evidence type="ECO:0000256" key="10">
    <source>
        <dbReference type="RuleBase" id="RU362071"/>
    </source>
</evidence>
<dbReference type="Pfam" id="PF01311">
    <property type="entry name" value="Bac_export_1"/>
    <property type="match status" value="1"/>
</dbReference>
<keyword evidence="5 10" id="KW-0812">Transmembrane</keyword>
<dbReference type="AlphaFoldDB" id="A0A2A5IWN7"/>
<keyword evidence="11" id="KW-0282">Flagellum</keyword>
<feature type="transmembrane region" description="Helical" evidence="10">
    <location>
        <begin position="74"/>
        <end position="97"/>
    </location>
</feature>
<evidence type="ECO:0000256" key="2">
    <source>
        <dbReference type="ARBA" id="ARBA00009772"/>
    </source>
</evidence>
<dbReference type="GO" id="GO:0006605">
    <property type="term" value="P:protein targeting"/>
    <property type="evidence" value="ECO:0007669"/>
    <property type="project" value="UniProtKB-UniRule"/>
</dbReference>
<dbReference type="InterPro" id="IPR002010">
    <property type="entry name" value="T3SS_IM_R"/>
</dbReference>
<evidence type="ECO:0000313" key="12">
    <source>
        <dbReference type="Proteomes" id="UP000228754"/>
    </source>
</evidence>
<reference evidence="11 12" key="1">
    <citation type="submission" date="2017-06" db="EMBL/GenBank/DDBJ databases">
        <title>Draft Genome Sequence of Bacillus sp Strain 36R Isolated from saline sediment at Atanasia, Sonora, Mexico.</title>
        <authorList>
            <person name="Sanchez Diaz R."/>
            <person name="Quiroz Macias M.E."/>
            <person name="Ibarra Gamez J.C."/>
            <person name="Enciso Ibarra J."/>
            <person name="Gomez Gil B."/>
            <person name="Galaviz Silva L."/>
        </authorList>
    </citation>
    <scope>NUCLEOTIDE SEQUENCE [LARGE SCALE GENOMIC DNA]</scope>
    <source>
        <strain evidence="11 12">36R_ATNSAL</strain>
    </source>
</reference>
<dbReference type="PANTHER" id="PTHR30065">
    <property type="entry name" value="FLAGELLAR BIOSYNTHETIC PROTEIN FLIR"/>
    <property type="match status" value="1"/>
</dbReference>
<feature type="transmembrane region" description="Helical" evidence="10">
    <location>
        <begin position="35"/>
        <end position="53"/>
    </location>
</feature>
<name>A0A2A5IWN7_BACPU</name>
<keyword evidence="4 10" id="KW-1003">Cell membrane</keyword>
<dbReference type="Proteomes" id="UP000228754">
    <property type="component" value="Unassembled WGS sequence"/>
</dbReference>
<keyword evidence="8 10" id="KW-0975">Bacterial flagellum</keyword>
<accession>A0A2A5IWN7</accession>
<sequence length="260" mass="28499">MMSIIELFPAFLLVFIRITAFFVTVPLLAHRTIPAVHRVGFSLFLAVISFSTIKEPPALDIDGLYMMLAVKEAMVGLLLGLIAYIMVTAVQIAGSFIDFQMGFAIANVIDPQTGAQTPLMGQFFYTVTLLLMLATNAHHLLLDGIYYSFQYIAVDQYALNFGSESFAYFIAKSFNQMFIIAFQISAPVVASLFLVDLALGIVARTVPQMNVFVVGLPIKMGVSFIMIIICMGVIFGVVQNTFETIVLTMRNFLALVGGSS</sequence>
<dbReference type="GO" id="GO:0044780">
    <property type="term" value="P:bacterial-type flagellum assembly"/>
    <property type="evidence" value="ECO:0007669"/>
    <property type="project" value="UniProtKB-UniRule"/>
</dbReference>
<dbReference type="NCBIfam" id="TIGR01400">
    <property type="entry name" value="fliR"/>
    <property type="match status" value="1"/>
</dbReference>
<evidence type="ECO:0000256" key="5">
    <source>
        <dbReference type="ARBA" id="ARBA00022692"/>
    </source>
</evidence>
<feature type="transmembrane region" description="Helical" evidence="10">
    <location>
        <begin position="178"/>
        <end position="202"/>
    </location>
</feature>
<evidence type="ECO:0000256" key="3">
    <source>
        <dbReference type="ARBA" id="ARBA00021717"/>
    </source>
</evidence>
<organism evidence="11 12">
    <name type="scientific">Bacillus pumilus</name>
    <name type="common">Bacillus mesentericus</name>
    <dbReference type="NCBI Taxonomy" id="1408"/>
    <lineage>
        <taxon>Bacteria</taxon>
        <taxon>Bacillati</taxon>
        <taxon>Bacillota</taxon>
        <taxon>Bacilli</taxon>
        <taxon>Bacillales</taxon>
        <taxon>Bacillaceae</taxon>
        <taxon>Bacillus</taxon>
    </lineage>
</organism>
<evidence type="ECO:0000256" key="1">
    <source>
        <dbReference type="ARBA" id="ARBA00002578"/>
    </source>
</evidence>
<gene>
    <name evidence="11" type="primary">fliR</name>
    <name evidence="11" type="ORF">CEY02_07750</name>
</gene>
<evidence type="ECO:0000256" key="6">
    <source>
        <dbReference type="ARBA" id="ARBA00022989"/>
    </source>
</evidence>
<evidence type="ECO:0000256" key="4">
    <source>
        <dbReference type="ARBA" id="ARBA00022475"/>
    </source>
</evidence>
<keyword evidence="7 10" id="KW-0472">Membrane</keyword>
<keyword evidence="11" id="KW-0966">Cell projection</keyword>
<evidence type="ECO:0000313" key="11">
    <source>
        <dbReference type="EMBL" id="PCK21522.1"/>
    </source>
</evidence>
<dbReference type="OrthoDB" id="9807748at2"/>